<feature type="compositionally biased region" description="Basic and acidic residues" evidence="5">
    <location>
        <begin position="139"/>
        <end position="152"/>
    </location>
</feature>
<dbReference type="Proteomes" id="UP001162031">
    <property type="component" value="Unassembled WGS sequence"/>
</dbReference>
<proteinExistence type="predicted"/>
<evidence type="ECO:0000313" key="8">
    <source>
        <dbReference type="Proteomes" id="UP001162031"/>
    </source>
</evidence>
<dbReference type="PROSITE" id="PS50016">
    <property type="entry name" value="ZF_PHD_2"/>
    <property type="match status" value="1"/>
</dbReference>
<feature type="compositionally biased region" description="Basic and acidic residues" evidence="5">
    <location>
        <begin position="403"/>
        <end position="416"/>
    </location>
</feature>
<feature type="compositionally biased region" description="Basic residues" evidence="5">
    <location>
        <begin position="381"/>
        <end position="402"/>
    </location>
</feature>
<dbReference type="GO" id="GO:0008270">
    <property type="term" value="F:zinc ion binding"/>
    <property type="evidence" value="ECO:0007669"/>
    <property type="project" value="UniProtKB-KW"/>
</dbReference>
<name>A0AAV0TYZ2_HYABA</name>
<evidence type="ECO:0000256" key="2">
    <source>
        <dbReference type="ARBA" id="ARBA00022771"/>
    </source>
</evidence>
<feature type="compositionally biased region" description="Low complexity" evidence="5">
    <location>
        <begin position="116"/>
        <end position="126"/>
    </location>
</feature>
<evidence type="ECO:0000259" key="6">
    <source>
        <dbReference type="PROSITE" id="PS50016"/>
    </source>
</evidence>
<evidence type="ECO:0000256" key="4">
    <source>
        <dbReference type="PROSITE-ProRule" id="PRU00146"/>
    </source>
</evidence>
<dbReference type="PANTHER" id="PTHR46201">
    <property type="entry name" value="PHD FINGER PROTEIN MALE MEIOCYTE DEATH 1-RELATED"/>
    <property type="match status" value="1"/>
</dbReference>
<dbReference type="InterPro" id="IPR011011">
    <property type="entry name" value="Znf_FYVE_PHD"/>
</dbReference>
<feature type="compositionally biased region" description="Low complexity" evidence="5">
    <location>
        <begin position="417"/>
        <end position="430"/>
    </location>
</feature>
<feature type="compositionally biased region" description="Low complexity" evidence="5">
    <location>
        <begin position="51"/>
        <end position="64"/>
    </location>
</feature>
<comment type="caution">
    <text evidence="7">The sequence shown here is derived from an EMBL/GenBank/DDBJ whole genome shotgun (WGS) entry which is preliminary data.</text>
</comment>
<feature type="compositionally biased region" description="Basic residues" evidence="5">
    <location>
        <begin position="247"/>
        <end position="256"/>
    </location>
</feature>
<sequence length="631" mass="70257">MLLRGRHAELHKSPTCMRTVQCASPVVMRRPLAGHGTIPTLTDGGEKTAQRPVSSPRPSPASSDDNSRSDHSFTPSGKKSDSDDESPPPPAKNSRDGGDDQKEERDDGRDERRCDSTSSSSSSSESSVDESDVENEDGWASRDVDGDDKDNGIDPTDDDLSGESDGSSDLENSYPRLPPAPVDVLITLRQQAAHKEFQLTEKVKQQVVADARRRYHERQQAHRSKKRTSTLHSTQRHSHRDEATSGPKHREKRRRSVSTDVPMARQRQEEDEWLVDCSCGLKKKNYDDGTSMIQCDICQNWVHAKCADKLPEAVAQEKFVCFRCCWMFDCVCAVRRRPNHDDGQRMVECESCNTWQHTMCVGIPMAMEPAHDYQCPRCVKKARRRKSGSKRSSRRDRHRKRNRGESPRRSRKRADSSHAASVHARSSARSLNNLESKPRSHRSRRAEVLALNKKERKASTGLMPSPPSAPAASPSSTPPPPPSSPPPSRSARHDSSNARTEQRSRNEKKRSSASTSSLRRKRSHSLGSSLTKAHTEASETECHSLPSDAVAPSPRGKGLMLRGYSPAAATMSASSLRSENVRPPLPLTPSSTDASSENRHNNHGHIGRKRKVSSARDRLEKKLKIRKSSMR</sequence>
<feature type="region of interest" description="Disordered" evidence="5">
    <location>
        <begin position="31"/>
        <end position="178"/>
    </location>
</feature>
<evidence type="ECO:0000313" key="7">
    <source>
        <dbReference type="EMBL" id="CAI5729519.1"/>
    </source>
</evidence>
<feature type="compositionally biased region" description="Basic and acidic residues" evidence="5">
    <location>
        <begin position="491"/>
        <end position="505"/>
    </location>
</feature>
<feature type="compositionally biased region" description="Basic residues" evidence="5">
    <location>
        <begin position="213"/>
        <end position="238"/>
    </location>
</feature>
<dbReference type="EMBL" id="CANTFL010000990">
    <property type="protein sequence ID" value="CAI5729519.1"/>
    <property type="molecule type" value="Genomic_DNA"/>
</dbReference>
<protein>
    <recommendedName>
        <fullName evidence="6">PHD-type domain-containing protein</fullName>
    </recommendedName>
</protein>
<reference evidence="7" key="1">
    <citation type="submission" date="2022-12" db="EMBL/GenBank/DDBJ databases">
        <authorList>
            <person name="Webb A."/>
        </authorList>
    </citation>
    <scope>NUCLEOTIDE SEQUENCE</scope>
    <source>
        <strain evidence="7">Hp1</strain>
    </source>
</reference>
<dbReference type="PANTHER" id="PTHR46201:SF9">
    <property type="entry name" value="PHD FINGER PROTEIN MALE MEIOCYTE DEATH 1"/>
    <property type="match status" value="1"/>
</dbReference>
<dbReference type="SUPFAM" id="SSF57903">
    <property type="entry name" value="FYVE/PHD zinc finger"/>
    <property type="match status" value="2"/>
</dbReference>
<dbReference type="Gene3D" id="3.30.40.10">
    <property type="entry name" value="Zinc/RING finger domain, C3HC4 (zinc finger)"/>
    <property type="match status" value="2"/>
</dbReference>
<feature type="compositionally biased region" description="Basic and acidic residues" evidence="5">
    <location>
        <begin position="93"/>
        <end position="115"/>
    </location>
</feature>
<feature type="compositionally biased region" description="Acidic residues" evidence="5">
    <location>
        <begin position="127"/>
        <end position="137"/>
    </location>
</feature>
<keyword evidence="2 4" id="KW-0863">Zinc-finger</keyword>
<feature type="compositionally biased region" description="Acidic residues" evidence="5">
    <location>
        <begin position="155"/>
        <end position="168"/>
    </location>
</feature>
<keyword evidence="1" id="KW-0479">Metal-binding</keyword>
<feature type="compositionally biased region" description="Basic and acidic residues" evidence="5">
    <location>
        <begin position="533"/>
        <end position="542"/>
    </location>
</feature>
<organism evidence="7 8">
    <name type="scientific">Hyaloperonospora brassicae</name>
    <name type="common">Brassica downy mildew</name>
    <name type="synonym">Peronospora brassicae</name>
    <dbReference type="NCBI Taxonomy" id="162125"/>
    <lineage>
        <taxon>Eukaryota</taxon>
        <taxon>Sar</taxon>
        <taxon>Stramenopiles</taxon>
        <taxon>Oomycota</taxon>
        <taxon>Peronosporomycetes</taxon>
        <taxon>Peronosporales</taxon>
        <taxon>Peronosporaceae</taxon>
        <taxon>Hyaloperonospora</taxon>
    </lineage>
</organism>
<keyword evidence="3" id="KW-0862">Zinc</keyword>
<dbReference type="InterPro" id="IPR019787">
    <property type="entry name" value="Znf_PHD-finger"/>
</dbReference>
<feature type="compositionally biased region" description="Pro residues" evidence="5">
    <location>
        <begin position="476"/>
        <end position="488"/>
    </location>
</feature>
<keyword evidence="8" id="KW-1185">Reference proteome</keyword>
<feature type="domain" description="PHD-type" evidence="6">
    <location>
        <begin position="318"/>
        <end position="381"/>
    </location>
</feature>
<evidence type="ECO:0000256" key="5">
    <source>
        <dbReference type="SAM" id="MobiDB-lite"/>
    </source>
</evidence>
<evidence type="ECO:0000256" key="3">
    <source>
        <dbReference type="ARBA" id="ARBA00022833"/>
    </source>
</evidence>
<dbReference type="SMART" id="SM00249">
    <property type="entry name" value="PHD"/>
    <property type="match status" value="2"/>
</dbReference>
<dbReference type="InterPro" id="IPR001965">
    <property type="entry name" value="Znf_PHD"/>
</dbReference>
<feature type="region of interest" description="Disordered" evidence="5">
    <location>
        <begin position="381"/>
        <end position="631"/>
    </location>
</feature>
<accession>A0AAV0TYZ2</accession>
<feature type="region of interest" description="Disordered" evidence="5">
    <location>
        <begin position="210"/>
        <end position="265"/>
    </location>
</feature>
<gene>
    <name evidence="7" type="ORF">HBR001_LOCUS4580</name>
</gene>
<dbReference type="InterPro" id="IPR013083">
    <property type="entry name" value="Znf_RING/FYVE/PHD"/>
</dbReference>
<dbReference type="Pfam" id="PF00628">
    <property type="entry name" value="PHD"/>
    <property type="match status" value="2"/>
</dbReference>
<dbReference type="AlphaFoldDB" id="A0AAV0TYZ2"/>
<evidence type="ECO:0000256" key="1">
    <source>
        <dbReference type="ARBA" id="ARBA00022723"/>
    </source>
</evidence>
<feature type="compositionally biased region" description="Basic residues" evidence="5">
    <location>
        <begin position="601"/>
        <end position="613"/>
    </location>
</feature>